<evidence type="ECO:0000259" key="6">
    <source>
        <dbReference type="Pfam" id="PF25261"/>
    </source>
</evidence>
<evidence type="ECO:0000256" key="1">
    <source>
        <dbReference type="ARBA" id="ARBA00022553"/>
    </source>
</evidence>
<accession>A0A3Q2QSI2</accession>
<evidence type="ECO:0000256" key="2">
    <source>
        <dbReference type="ARBA" id="ARBA00022723"/>
    </source>
</evidence>
<evidence type="ECO:0000256" key="4">
    <source>
        <dbReference type="ARBA" id="ARBA00022771"/>
    </source>
</evidence>
<keyword evidence="8" id="KW-1185">Reference proteome</keyword>
<proteinExistence type="predicted"/>
<keyword evidence="2" id="KW-0479">Metal-binding</keyword>
<dbReference type="InterPro" id="IPR057602">
    <property type="entry name" value="Zfn-CCCH_PARP12"/>
</dbReference>
<keyword evidence="4" id="KW-0863">Zinc-finger</keyword>
<dbReference type="GeneTree" id="ENSGT01030000234982"/>
<evidence type="ECO:0000313" key="8">
    <source>
        <dbReference type="Proteomes" id="UP000265000"/>
    </source>
</evidence>
<dbReference type="PANTHER" id="PTHR45740">
    <property type="entry name" value="POLY [ADP-RIBOSE] POLYMERASE"/>
    <property type="match status" value="1"/>
</dbReference>
<keyword evidence="5" id="KW-0862">Zinc</keyword>
<evidence type="ECO:0000256" key="3">
    <source>
        <dbReference type="ARBA" id="ARBA00022737"/>
    </source>
</evidence>
<organism evidence="7 8">
    <name type="scientific">Fundulus heteroclitus</name>
    <name type="common">Killifish</name>
    <name type="synonym">Mummichog</name>
    <dbReference type="NCBI Taxonomy" id="8078"/>
    <lineage>
        <taxon>Eukaryota</taxon>
        <taxon>Metazoa</taxon>
        <taxon>Chordata</taxon>
        <taxon>Craniata</taxon>
        <taxon>Vertebrata</taxon>
        <taxon>Euteleostomi</taxon>
        <taxon>Actinopterygii</taxon>
        <taxon>Neopterygii</taxon>
        <taxon>Teleostei</taxon>
        <taxon>Neoteleostei</taxon>
        <taxon>Acanthomorphata</taxon>
        <taxon>Ovalentaria</taxon>
        <taxon>Atherinomorphae</taxon>
        <taxon>Cyprinodontiformes</taxon>
        <taxon>Fundulidae</taxon>
        <taxon>Fundulus</taxon>
    </lineage>
</organism>
<protein>
    <recommendedName>
        <fullName evidence="6">PARP12-like CCCH zinc finger tandem domain-containing protein</fullName>
    </recommendedName>
</protein>
<dbReference type="Ensembl" id="ENSFHET00000032959.1">
    <property type="protein sequence ID" value="ENSFHEP00000030873.1"/>
    <property type="gene ID" value="ENSFHEG00000016433.1"/>
</dbReference>
<reference evidence="7" key="2">
    <citation type="submission" date="2025-09" db="UniProtKB">
        <authorList>
            <consortium name="Ensembl"/>
        </authorList>
    </citation>
    <scope>IDENTIFICATION</scope>
</reference>
<name>A0A3Q2QSI2_FUNHE</name>
<feature type="domain" description="PARP12-like CCCH zinc finger tandem" evidence="6">
    <location>
        <begin position="59"/>
        <end position="104"/>
    </location>
</feature>
<evidence type="ECO:0000256" key="5">
    <source>
        <dbReference type="ARBA" id="ARBA00022833"/>
    </source>
</evidence>
<evidence type="ECO:0000313" key="7">
    <source>
        <dbReference type="Ensembl" id="ENSFHEP00000030873.1"/>
    </source>
</evidence>
<sequence length="147" mass="16377">METEMLKFLCANQGAADAEDLICNLFPGKSTNEVVSNPSKFALCSSNGKQRVVARTSLKLCRKKDCPEPCGGLHLCKNFLYSGCCQFLLRRGCSFPHSLDSVYNQTLLREHELEALSREELCMLLLQSDHSMLPSVSPTISTTYSDY</sequence>
<dbReference type="GO" id="GO:1990404">
    <property type="term" value="F:NAD+-protein mono-ADP-ribosyltransferase activity"/>
    <property type="evidence" value="ECO:0007669"/>
    <property type="project" value="TreeGrafter"/>
</dbReference>
<dbReference type="GO" id="GO:0005634">
    <property type="term" value="C:nucleus"/>
    <property type="evidence" value="ECO:0007669"/>
    <property type="project" value="TreeGrafter"/>
</dbReference>
<dbReference type="PANTHER" id="PTHR45740:SF15">
    <property type="entry name" value="ZINC FINGER CCCH TYPE DOMAIN CONTAINING 1-LIKE"/>
    <property type="match status" value="1"/>
</dbReference>
<dbReference type="Pfam" id="PF25261">
    <property type="entry name" value="zf-CCCH_PARP12"/>
    <property type="match status" value="1"/>
</dbReference>
<dbReference type="AlphaFoldDB" id="A0A3Q2QSI2"/>
<dbReference type="Proteomes" id="UP000265000">
    <property type="component" value="Unplaced"/>
</dbReference>
<dbReference type="GO" id="GO:0008270">
    <property type="term" value="F:zinc ion binding"/>
    <property type="evidence" value="ECO:0007669"/>
    <property type="project" value="UniProtKB-KW"/>
</dbReference>
<keyword evidence="3" id="KW-0677">Repeat</keyword>
<keyword evidence="1" id="KW-0597">Phosphoprotein</keyword>
<dbReference type="GO" id="GO:0003950">
    <property type="term" value="F:NAD+ poly-ADP-ribosyltransferase activity"/>
    <property type="evidence" value="ECO:0007669"/>
    <property type="project" value="TreeGrafter"/>
</dbReference>
<reference evidence="7" key="1">
    <citation type="submission" date="2025-08" db="UniProtKB">
        <authorList>
            <consortium name="Ensembl"/>
        </authorList>
    </citation>
    <scope>IDENTIFICATION</scope>
</reference>
<dbReference type="InterPro" id="IPR051712">
    <property type="entry name" value="ARTD-AVP"/>
</dbReference>